<organism evidence="5 6">
    <name type="scientific">Mycoplasma phocimorsus</name>
    <dbReference type="NCBI Taxonomy" id="3045839"/>
    <lineage>
        <taxon>Bacteria</taxon>
        <taxon>Bacillati</taxon>
        <taxon>Mycoplasmatota</taxon>
        <taxon>Mollicutes</taxon>
        <taxon>Mycoplasmataceae</taxon>
        <taxon>Mycoplasma</taxon>
    </lineage>
</organism>
<accession>A0AAJ1PSC2</accession>
<dbReference type="GO" id="GO:0009401">
    <property type="term" value="P:phosphoenolpyruvate-dependent sugar phosphotransferase system"/>
    <property type="evidence" value="ECO:0007669"/>
    <property type="project" value="UniProtKB-KW"/>
</dbReference>
<evidence type="ECO:0000313" key="6">
    <source>
        <dbReference type="Proteomes" id="UP001224428"/>
    </source>
</evidence>
<dbReference type="EMBL" id="JASDDP010000019">
    <property type="protein sequence ID" value="MDJ1645833.1"/>
    <property type="molecule type" value="Genomic_DNA"/>
</dbReference>
<dbReference type="Gene3D" id="3.30.1360.60">
    <property type="entry name" value="Glucose permease domain IIB"/>
    <property type="match status" value="1"/>
</dbReference>
<dbReference type="RefSeq" id="WP_283833312.1">
    <property type="nucleotide sequence ID" value="NZ_JASEJU010000003.1"/>
</dbReference>
<evidence type="ECO:0000313" key="5">
    <source>
        <dbReference type="EMBL" id="MDJ1645833.1"/>
    </source>
</evidence>
<name>A0AAJ1PSC2_9MOLU</name>
<evidence type="ECO:0000259" key="4">
    <source>
        <dbReference type="PROSITE" id="PS51098"/>
    </source>
</evidence>
<keyword evidence="1" id="KW-0808">Transferase</keyword>
<evidence type="ECO:0000256" key="2">
    <source>
        <dbReference type="ARBA" id="ARBA00022683"/>
    </source>
</evidence>
<dbReference type="SUPFAM" id="SSF55604">
    <property type="entry name" value="Glucose permease domain IIB"/>
    <property type="match status" value="1"/>
</dbReference>
<feature type="domain" description="PTS EIIB type-1" evidence="4">
    <location>
        <begin position="17"/>
        <end position="96"/>
    </location>
</feature>
<dbReference type="Proteomes" id="UP001224428">
    <property type="component" value="Unassembled WGS sequence"/>
</dbReference>
<dbReference type="InterPro" id="IPR036878">
    <property type="entry name" value="Glu_permease_IIB"/>
</dbReference>
<evidence type="ECO:0000256" key="3">
    <source>
        <dbReference type="PROSITE-ProRule" id="PRU00421"/>
    </source>
</evidence>
<gene>
    <name evidence="5" type="ORF">QLQ80_01860</name>
</gene>
<comment type="caution">
    <text evidence="3">Lacks conserved residue(s) required for the propagation of feature annotation.</text>
</comment>
<dbReference type="GO" id="GO:0008982">
    <property type="term" value="F:protein-N(PI)-phosphohistidine-sugar phosphotransferase activity"/>
    <property type="evidence" value="ECO:0007669"/>
    <property type="project" value="InterPro"/>
</dbReference>
<dbReference type="PROSITE" id="PS51098">
    <property type="entry name" value="PTS_EIIB_TYPE_1"/>
    <property type="match status" value="1"/>
</dbReference>
<reference evidence="5" key="1">
    <citation type="submission" date="2023-05" db="EMBL/GenBank/DDBJ databases">
        <title>Mycoplasma phocimorsus sp. nov., isolated from Scandinavian patients with seal finger or septic arthritis after contact with seals.</title>
        <authorList>
            <person name="Skafte-Holm A."/>
            <person name="Pedersen T.R."/>
            <person name="Froelund M."/>
            <person name="Stegger M."/>
            <person name="Qvortrup K."/>
            <person name="Michaels D.L."/>
            <person name="Brown D.R."/>
            <person name="Jensen J.S."/>
        </authorList>
    </citation>
    <scope>NUCLEOTIDE SEQUENCE</scope>
    <source>
        <strain evidence="5">M5725</strain>
    </source>
</reference>
<keyword evidence="6" id="KW-1185">Reference proteome</keyword>
<evidence type="ECO:0000256" key="1">
    <source>
        <dbReference type="ARBA" id="ARBA00022679"/>
    </source>
</evidence>
<dbReference type="AlphaFoldDB" id="A0AAJ1PSC2"/>
<sequence>MLKKAPKKSKKINNNISIKINKLIENLGSKQNISFAEANMSRIKIGVYDINLVNIDAIQKEKRISGIMKQSSCVTLIVGRDSTLIQQKINEVISEQ</sequence>
<comment type="caution">
    <text evidence="5">The sequence shown here is derived from an EMBL/GenBank/DDBJ whole genome shotgun (WGS) entry which is preliminary data.</text>
</comment>
<dbReference type="InterPro" id="IPR001996">
    <property type="entry name" value="PTS_IIB_1"/>
</dbReference>
<keyword evidence="2" id="KW-0598">Phosphotransferase system</keyword>
<proteinExistence type="predicted"/>
<protein>
    <submittedName>
        <fullName evidence="5">PTS transporter subunit EIIB</fullName>
    </submittedName>
</protein>